<dbReference type="STRING" id="545501.BN997_01050"/>
<dbReference type="AlphaFoldDB" id="A0A0A1MNJ9"/>
<dbReference type="SUPFAM" id="SSF55347">
    <property type="entry name" value="Glyceraldehyde-3-phosphate dehydrogenase-like, C-terminal domain"/>
    <property type="match status" value="1"/>
</dbReference>
<evidence type="ECO:0000259" key="3">
    <source>
        <dbReference type="Pfam" id="PF02894"/>
    </source>
</evidence>
<dbReference type="InterPro" id="IPR036291">
    <property type="entry name" value="NAD(P)-bd_dom_sf"/>
</dbReference>
<dbReference type="OrthoDB" id="9781031at2"/>
<dbReference type="EMBL" id="CDGG01000001">
    <property type="protein sequence ID" value="CEI81232.1"/>
    <property type="molecule type" value="Genomic_DNA"/>
</dbReference>
<feature type="domain" description="Gfo/Idh/MocA-like oxidoreductase N-terminal" evidence="2">
    <location>
        <begin position="38"/>
        <end position="161"/>
    </location>
</feature>
<dbReference type="InterPro" id="IPR000683">
    <property type="entry name" value="Gfo/Idh/MocA-like_OxRdtase_N"/>
</dbReference>
<feature type="domain" description="Gfo/Idh/MocA-like oxidoreductase C-terminal" evidence="3">
    <location>
        <begin position="176"/>
        <end position="392"/>
    </location>
</feature>
<accession>A0A0A1MNJ9</accession>
<protein>
    <submittedName>
        <fullName evidence="4">Inositol 2-dehydrogenase</fullName>
    </submittedName>
</protein>
<gene>
    <name evidence="4" type="primary">idhA_1</name>
    <name evidence="4" type="ORF">BN997_01050</name>
</gene>
<evidence type="ECO:0000259" key="2">
    <source>
        <dbReference type="Pfam" id="PF01408"/>
    </source>
</evidence>
<dbReference type="Proteomes" id="UP000040453">
    <property type="component" value="Unassembled WGS sequence"/>
</dbReference>
<reference evidence="4 5" key="1">
    <citation type="submission" date="2014-11" db="EMBL/GenBank/DDBJ databases">
        <authorList>
            <person name="Urmite Genomes Urmite Genomes"/>
        </authorList>
    </citation>
    <scope>NUCLEOTIDE SEQUENCE [LARGE SCALE GENOMIC DNA]</scope>
    <source>
        <strain evidence="4 5">Oc5</strain>
    </source>
</reference>
<dbReference type="Gene3D" id="3.40.50.720">
    <property type="entry name" value="NAD(P)-binding Rossmann-like Domain"/>
    <property type="match status" value="1"/>
</dbReference>
<dbReference type="InterPro" id="IPR050424">
    <property type="entry name" value="Gfo-Idh-MocA_inositol_DH"/>
</dbReference>
<dbReference type="Pfam" id="PF01408">
    <property type="entry name" value="GFO_IDH_MocA"/>
    <property type="match status" value="1"/>
</dbReference>
<evidence type="ECO:0000256" key="1">
    <source>
        <dbReference type="ARBA" id="ARBA00010928"/>
    </source>
</evidence>
<dbReference type="PANTHER" id="PTHR43593:SF1">
    <property type="entry name" value="INOSITOL 2-DEHYDROGENASE"/>
    <property type="match status" value="1"/>
</dbReference>
<name>A0A0A1MNJ9_9BACI</name>
<keyword evidence="5" id="KW-1185">Reference proteome</keyword>
<evidence type="ECO:0000313" key="5">
    <source>
        <dbReference type="Proteomes" id="UP000040453"/>
    </source>
</evidence>
<dbReference type="RefSeq" id="WP_042530239.1">
    <property type="nucleotide sequence ID" value="NZ_CDGG01000001.1"/>
</dbReference>
<proteinExistence type="inferred from homology"/>
<dbReference type="PANTHER" id="PTHR43593">
    <property type="match status" value="1"/>
</dbReference>
<evidence type="ECO:0000313" key="4">
    <source>
        <dbReference type="EMBL" id="CEI81232.1"/>
    </source>
</evidence>
<dbReference type="GO" id="GO:0000166">
    <property type="term" value="F:nucleotide binding"/>
    <property type="evidence" value="ECO:0007669"/>
    <property type="project" value="InterPro"/>
</dbReference>
<organism evidence="4 5">
    <name type="scientific">Oceanobacillus oncorhynchi</name>
    <dbReference type="NCBI Taxonomy" id="545501"/>
    <lineage>
        <taxon>Bacteria</taxon>
        <taxon>Bacillati</taxon>
        <taxon>Bacillota</taxon>
        <taxon>Bacilli</taxon>
        <taxon>Bacillales</taxon>
        <taxon>Bacillaceae</taxon>
        <taxon>Oceanobacillus</taxon>
    </lineage>
</organism>
<dbReference type="Pfam" id="PF02894">
    <property type="entry name" value="GFO_IDH_MocA_C"/>
    <property type="match status" value="1"/>
</dbReference>
<dbReference type="InterPro" id="IPR004104">
    <property type="entry name" value="Gfo/Idh/MocA-like_OxRdtase_C"/>
</dbReference>
<dbReference type="SUPFAM" id="SSF51735">
    <property type="entry name" value="NAD(P)-binding Rossmann-fold domains"/>
    <property type="match status" value="1"/>
</dbReference>
<sequence length="409" mass="45996">MTVERQELDILAGFDKSKFDYLPGEDRYLTVENQPKLKFNLIGTGNIGQEHMKVTILEGRATINGLYDPNEKSIEQAKDVFVNELQAGDINVFESLEEACNDPEADALLICTPNYTHIDVVRVAAKSKKHIFLEKPMTTNLEDAYEIMEIAKDYPSIFQIGLQYRYKPIYVEAIHEALERKSVGDIKTISIMEHRVPFLDKVGQWNKFSEKSGGTFVEKCCHYFDLFNLFAQSKPVEVYATGSQAVNFQTFQYEGESSDIIDSGFVIVKYENGIQCNFNLSMFSPMFYEELVLCGNEGRLKATETERFVPLEGPDNYLEVIRAGGSPSKTSTPVYPTEIQKSGHGGATYYEHVYFVDNILGKTTSTATVEEGFWSIVVGLAAEESLRTGEKVIINDFLAANPKDTVVNN</sequence>
<dbReference type="Gene3D" id="3.30.360.10">
    <property type="entry name" value="Dihydrodipicolinate Reductase, domain 2"/>
    <property type="match status" value="1"/>
</dbReference>
<comment type="similarity">
    <text evidence="1">Belongs to the Gfo/Idh/MocA family.</text>
</comment>